<dbReference type="Gene3D" id="3.10.450.50">
    <property type="match status" value="1"/>
</dbReference>
<evidence type="ECO:0000259" key="1">
    <source>
        <dbReference type="Pfam" id="PF12680"/>
    </source>
</evidence>
<feature type="domain" description="SnoaL-like" evidence="1">
    <location>
        <begin position="7"/>
        <end position="107"/>
    </location>
</feature>
<accession>A0ABS9QKP5</accession>
<name>A0ABS9QKP5_9HYPH</name>
<gene>
    <name evidence="2" type="ORF">L4923_23515</name>
</gene>
<dbReference type="RefSeq" id="WP_239369529.1">
    <property type="nucleotide sequence ID" value="NZ_JAKREW010000032.1"/>
</dbReference>
<keyword evidence="3" id="KW-1185">Reference proteome</keyword>
<dbReference type="Pfam" id="PF12680">
    <property type="entry name" value="SnoaL_2"/>
    <property type="match status" value="1"/>
</dbReference>
<dbReference type="Proteomes" id="UP001201701">
    <property type="component" value="Unassembled WGS sequence"/>
</dbReference>
<dbReference type="InterPro" id="IPR037401">
    <property type="entry name" value="SnoaL-like"/>
</dbReference>
<comment type="caution">
    <text evidence="2">The sequence shown here is derived from an EMBL/GenBank/DDBJ whole genome shotgun (WGS) entry which is preliminary data.</text>
</comment>
<evidence type="ECO:0000313" key="3">
    <source>
        <dbReference type="Proteomes" id="UP001201701"/>
    </source>
</evidence>
<dbReference type="InterPro" id="IPR032710">
    <property type="entry name" value="NTF2-like_dom_sf"/>
</dbReference>
<protein>
    <submittedName>
        <fullName evidence="2">Nuclear transport factor 2 family protein</fullName>
    </submittedName>
</protein>
<sequence length="124" mass="13835">MDWNAFAERWCADWNSHDLDRVLEHFADDVVFTSPIAASLLPETGGRLAGKAALRVYWEEGLRRIPDLHFTIERIFGGIDTLVIQYRNQKGASVSEVLRFENGKVVRGDGTYAVGADNPAGIRS</sequence>
<reference evidence="2 3" key="1">
    <citation type="submission" date="2022-02" db="EMBL/GenBank/DDBJ databases">
        <title>Draft genome sequence of Mezorhizobium retamae strain IRAMC:0171 isolated from Retama raetam nodules.</title>
        <authorList>
            <person name="Bengaied R."/>
            <person name="Sbissi I."/>
            <person name="Huber K."/>
            <person name="Ghodbane F."/>
            <person name="Nouioui I."/>
            <person name="Tarhouni M."/>
            <person name="Gtari M."/>
        </authorList>
    </citation>
    <scope>NUCLEOTIDE SEQUENCE [LARGE SCALE GENOMIC DNA]</scope>
    <source>
        <strain evidence="2 3">IRAMC:0171</strain>
    </source>
</reference>
<dbReference type="EMBL" id="JAKREW010000032">
    <property type="protein sequence ID" value="MCG7508014.1"/>
    <property type="molecule type" value="Genomic_DNA"/>
</dbReference>
<organism evidence="2 3">
    <name type="scientific">Mesorhizobium retamae</name>
    <dbReference type="NCBI Taxonomy" id="2912854"/>
    <lineage>
        <taxon>Bacteria</taxon>
        <taxon>Pseudomonadati</taxon>
        <taxon>Pseudomonadota</taxon>
        <taxon>Alphaproteobacteria</taxon>
        <taxon>Hyphomicrobiales</taxon>
        <taxon>Phyllobacteriaceae</taxon>
        <taxon>Mesorhizobium</taxon>
    </lineage>
</organism>
<evidence type="ECO:0000313" key="2">
    <source>
        <dbReference type="EMBL" id="MCG7508014.1"/>
    </source>
</evidence>
<proteinExistence type="predicted"/>
<dbReference type="SUPFAM" id="SSF54427">
    <property type="entry name" value="NTF2-like"/>
    <property type="match status" value="1"/>
</dbReference>